<keyword evidence="6 8" id="KW-0234">DNA repair</keyword>
<keyword evidence="12" id="KW-1185">Reference proteome</keyword>
<dbReference type="GO" id="GO:0033557">
    <property type="term" value="C:Slx1-Slx4 complex"/>
    <property type="evidence" value="ECO:0007669"/>
    <property type="project" value="UniProtKB-UniRule"/>
</dbReference>
<dbReference type="Proteomes" id="UP000186817">
    <property type="component" value="Unassembled WGS sequence"/>
</dbReference>
<dbReference type="InterPro" id="IPR027520">
    <property type="entry name" value="Slx1"/>
</dbReference>
<dbReference type="GO" id="GO:0008821">
    <property type="term" value="F:crossover junction DNA endonuclease activity"/>
    <property type="evidence" value="ECO:0007669"/>
    <property type="project" value="TreeGrafter"/>
</dbReference>
<evidence type="ECO:0000259" key="10">
    <source>
        <dbReference type="PROSITE" id="PS50164"/>
    </source>
</evidence>
<evidence type="ECO:0000256" key="5">
    <source>
        <dbReference type="ARBA" id="ARBA00023172"/>
    </source>
</evidence>
<evidence type="ECO:0000256" key="2">
    <source>
        <dbReference type="ARBA" id="ARBA00022759"/>
    </source>
</evidence>
<dbReference type="GO" id="GO:0000724">
    <property type="term" value="P:double-strand break repair via homologous recombination"/>
    <property type="evidence" value="ECO:0007669"/>
    <property type="project" value="TreeGrafter"/>
</dbReference>
<keyword evidence="3 8" id="KW-0227">DNA damage</keyword>
<feature type="region of interest" description="Disordered" evidence="9">
    <location>
        <begin position="326"/>
        <end position="352"/>
    </location>
</feature>
<comment type="cofactor">
    <cofactor evidence="8">
        <name>a divalent metal cation</name>
        <dbReference type="ChEBI" id="CHEBI:60240"/>
    </cofactor>
</comment>
<dbReference type="InterPro" id="IPR035901">
    <property type="entry name" value="GIY-YIG_endonuc_sf"/>
</dbReference>
<dbReference type="AlphaFoldDB" id="A0A1Q9DTL5"/>
<evidence type="ECO:0000256" key="8">
    <source>
        <dbReference type="HAMAP-Rule" id="MF_03100"/>
    </source>
</evidence>
<proteinExistence type="inferred from homology"/>
<keyword evidence="2 8" id="KW-0255">Endonuclease</keyword>
<evidence type="ECO:0000256" key="7">
    <source>
        <dbReference type="ARBA" id="ARBA00023242"/>
    </source>
</evidence>
<dbReference type="PANTHER" id="PTHR20208">
    <property type="entry name" value="STRUCTURE-SPECIFIC ENDONUCLEASE SUBUNIT SLX1"/>
    <property type="match status" value="1"/>
</dbReference>
<keyword evidence="5 8" id="KW-0233">DNA recombination</keyword>
<feature type="region of interest" description="Disordered" evidence="9">
    <location>
        <begin position="259"/>
        <end position="306"/>
    </location>
</feature>
<protein>
    <recommendedName>
        <fullName evidence="8">Structure-specific endonuclease subunit SLX1 homolog</fullName>
        <ecNumber evidence="8">3.1.-.-</ecNumber>
    </recommendedName>
</protein>
<dbReference type="Gene3D" id="3.30.40.10">
    <property type="entry name" value="Zinc/RING finger domain, C3HC4 (zinc finger)"/>
    <property type="match status" value="1"/>
</dbReference>
<keyword evidence="1 8" id="KW-0540">Nuclease</keyword>
<name>A0A1Q9DTL5_SYMMI</name>
<dbReference type="GO" id="GO:0017108">
    <property type="term" value="F:5'-flap endonuclease activity"/>
    <property type="evidence" value="ECO:0007669"/>
    <property type="project" value="InterPro"/>
</dbReference>
<dbReference type="InterPro" id="IPR013083">
    <property type="entry name" value="Znf_RING/FYVE/PHD"/>
</dbReference>
<comment type="subcellular location">
    <subcellularLocation>
        <location evidence="8">Nucleus</location>
    </subcellularLocation>
</comment>
<comment type="function">
    <text evidence="8">Catalytic subunit of a heterodimeric structure-specific endonuclease that resolves DNA secondary structures generated during DNA repair and recombination. Has endonuclease activity towards branched DNA substrates, introducing single-strand cuts in duplex DNA close to junctions with ss-DNA.</text>
</comment>
<dbReference type="CDD" id="cd10455">
    <property type="entry name" value="GIY-YIG_SLX1"/>
    <property type="match status" value="1"/>
</dbReference>
<evidence type="ECO:0000256" key="1">
    <source>
        <dbReference type="ARBA" id="ARBA00022722"/>
    </source>
</evidence>
<dbReference type="PROSITE" id="PS50164">
    <property type="entry name" value="GIY_YIG"/>
    <property type="match status" value="1"/>
</dbReference>
<dbReference type="EMBL" id="LSRX01000394">
    <property type="protein sequence ID" value="OLP98512.1"/>
    <property type="molecule type" value="Genomic_DNA"/>
</dbReference>
<dbReference type="PANTHER" id="PTHR20208:SF10">
    <property type="entry name" value="STRUCTURE-SPECIFIC ENDONUCLEASE SUBUNIT SLX1"/>
    <property type="match status" value="1"/>
</dbReference>
<dbReference type="SUPFAM" id="SSF82771">
    <property type="entry name" value="GIY-YIG endonuclease"/>
    <property type="match status" value="1"/>
</dbReference>
<accession>A0A1Q9DTL5</accession>
<evidence type="ECO:0000256" key="6">
    <source>
        <dbReference type="ARBA" id="ARBA00023204"/>
    </source>
</evidence>
<dbReference type="EC" id="3.1.-.-" evidence="8"/>
<evidence type="ECO:0000256" key="9">
    <source>
        <dbReference type="SAM" id="MobiDB-lite"/>
    </source>
</evidence>
<keyword evidence="7 8" id="KW-0539">Nucleus</keyword>
<evidence type="ECO:0000313" key="11">
    <source>
        <dbReference type="EMBL" id="OLP98512.1"/>
    </source>
</evidence>
<comment type="caution">
    <text evidence="8">Lacks conserved residue(s) required for the propagation of feature annotation.</text>
</comment>
<dbReference type="HAMAP" id="MF_03100">
    <property type="entry name" value="Endonuc_su_Slx1"/>
    <property type="match status" value="1"/>
</dbReference>
<dbReference type="InterPro" id="IPR050381">
    <property type="entry name" value="SLX1_endonuclease"/>
</dbReference>
<evidence type="ECO:0000313" key="12">
    <source>
        <dbReference type="Proteomes" id="UP000186817"/>
    </source>
</evidence>
<dbReference type="Gene3D" id="3.40.1440.10">
    <property type="entry name" value="GIY-YIG endonuclease"/>
    <property type="match status" value="1"/>
</dbReference>
<dbReference type="OrthoDB" id="24645at2759"/>
<evidence type="ECO:0000256" key="4">
    <source>
        <dbReference type="ARBA" id="ARBA00022801"/>
    </source>
</evidence>
<reference evidence="11 12" key="1">
    <citation type="submission" date="2016-02" db="EMBL/GenBank/DDBJ databases">
        <title>Genome analysis of coral dinoflagellate symbionts highlights evolutionary adaptations to a symbiotic lifestyle.</title>
        <authorList>
            <person name="Aranda M."/>
            <person name="Li Y."/>
            <person name="Liew Y.J."/>
            <person name="Baumgarten S."/>
            <person name="Simakov O."/>
            <person name="Wilson M."/>
            <person name="Piel J."/>
            <person name="Ashoor H."/>
            <person name="Bougouffa S."/>
            <person name="Bajic V.B."/>
            <person name="Ryu T."/>
            <person name="Ravasi T."/>
            <person name="Bayer T."/>
            <person name="Micklem G."/>
            <person name="Kim H."/>
            <person name="Bhak J."/>
            <person name="Lajeunesse T.C."/>
            <person name="Voolstra C.R."/>
        </authorList>
    </citation>
    <scope>NUCLEOTIDE SEQUENCE [LARGE SCALE GENOMIC DNA]</scope>
    <source>
        <strain evidence="11 12">CCMP2467</strain>
    </source>
</reference>
<comment type="similarity">
    <text evidence="8">Belongs to the SLX1 family.</text>
</comment>
<sequence>MGDKERKRSLLCGCYLLQSVRNHRRTYIGFTMDPRRRLRQHNGEIKGGARKTDRWKPWNMVLCVWGFPGKVLALQFEYAWQHPSLSRHVRDKVAHLGFCKLAGHGKQSPVQGVDKNVRVLLEMLQAIPCNRIPLRVHFLEESLWTGLENLFGAALPNHLTLTHGSFDDLQGLCKQRLTMVMPPAGSECVKCSELLKPGDLVVHCPHCECLMHLSCAATVFTGTSKKLMPDDPADCLKCSVSMDWLVLLRNQRVLRSAAADECEEENEEEEDDDGNYAEDHGDDDGDGDDDGGDDDEEREPKVRIGSEAEVTKVLFRRDSEMQVFEPSSSQIDLASLSSSPQKQTPVDRRRVKRAALPRCDGGDREGSEVGSFNDRTPLKKARMRTPRGAAVCADTAASSSGSTNSCKDEGKHCSNHLNLRADAGRWTRGTLKACLLLVASRGTEYGCKSDYFHYRATNGDCGCATDTCDDQTSNDLWTIYVVDKGATATPLMPMPSPVYSLVQDGHHCSSYLNLRVAGLWPGSGSLEECRQLAVGAGVDAGCSGSFFQYATNEDCGCARDDCNEKTEQSNWAIYKSTAPHLWKMGVHCTNYVNLQSLGLRSLPGSLESCRDLAAARTGNECAGTYFQYASSTGDCGCATGSWDDCQDQTSDLNWDIYILRVTPTASASRSVGMESLRFTLVVVIALLTP</sequence>
<gene>
    <name evidence="11" type="ORF">AK812_SmicGene19020</name>
</gene>
<feature type="domain" description="GIY-YIG" evidence="10">
    <location>
        <begin position="10"/>
        <end position="90"/>
    </location>
</feature>
<dbReference type="InterPro" id="IPR000305">
    <property type="entry name" value="GIY-YIG_endonuc"/>
</dbReference>
<feature type="compositionally biased region" description="Low complexity" evidence="9">
    <location>
        <begin position="327"/>
        <end position="339"/>
    </location>
</feature>
<dbReference type="Pfam" id="PF01541">
    <property type="entry name" value="GIY-YIG"/>
    <property type="match status" value="1"/>
</dbReference>
<comment type="caution">
    <text evidence="11">The sequence shown here is derived from an EMBL/GenBank/DDBJ whole genome shotgun (WGS) entry which is preliminary data.</text>
</comment>
<organism evidence="11 12">
    <name type="scientific">Symbiodinium microadriaticum</name>
    <name type="common">Dinoflagellate</name>
    <name type="synonym">Zooxanthella microadriatica</name>
    <dbReference type="NCBI Taxonomy" id="2951"/>
    <lineage>
        <taxon>Eukaryota</taxon>
        <taxon>Sar</taxon>
        <taxon>Alveolata</taxon>
        <taxon>Dinophyceae</taxon>
        <taxon>Suessiales</taxon>
        <taxon>Symbiodiniaceae</taxon>
        <taxon>Symbiodinium</taxon>
    </lineage>
</organism>
<comment type="subunit">
    <text evidence="8">Forms a heterodimer with a member of the SLX4 family.</text>
</comment>
<feature type="compositionally biased region" description="Acidic residues" evidence="9">
    <location>
        <begin position="260"/>
        <end position="297"/>
    </location>
</feature>
<keyword evidence="4 8" id="KW-0378">Hydrolase</keyword>
<evidence type="ECO:0000256" key="3">
    <source>
        <dbReference type="ARBA" id="ARBA00022763"/>
    </source>
</evidence>